<feature type="compositionally biased region" description="Basic and acidic residues" evidence="1">
    <location>
        <begin position="447"/>
        <end position="459"/>
    </location>
</feature>
<dbReference type="OrthoDB" id="239865at2759"/>
<name>A0A8S0WPM5_CYCAE</name>
<dbReference type="SUPFAM" id="SSF101908">
    <property type="entry name" value="Putative isomerase YbhE"/>
    <property type="match status" value="1"/>
</dbReference>
<dbReference type="InterPro" id="IPR051150">
    <property type="entry name" value="SWT21/TCAB1_mRNA_Telomere"/>
</dbReference>
<sequence length="475" mass="52836">MFMLIYEAPKYTLPPLLPFLDFPLVTYSEIRASYRNCCIYDSTPDRLNPESRLNSLSPTQMENQGTWMPPPYNLLTPPVKLSTAHVAKDPSVSSNFARLAKWSPDGSVFLAQCENRAFELFGMSLNTKENQITQSMSTLPQASSILDFRWYPTASAHDPSSFCFVASVRECPVKLLDASDGRLRASYKIVDHRERQIAPHSLAFDLTAQKLYCGFEDAIEIFDLSRPGEGTRMHTTPSNKSKDGLKGIISALAFSPSYSTDESFYAAGSFTPSTNNIAMFSDQQETPLMFLQFNPTKPHLLYAAYRGSGTGSIYSWDVRSNVDAPLEILQTPASTNANSKSNQKFRFDVDIAGRMLGVGDQLGNVSIFDLESTNSEVDSNMRDIGMDDAPLVRQPTLVYKAHDDAVGSVAFHPYMPAILTTSGSRHFTNEYDKEEDSSESSEEEDGDASRPSDRRECTVRRPNPSHPVTFDSSIK</sequence>
<accession>A0A8S0WPM5</accession>
<evidence type="ECO:0000313" key="2">
    <source>
        <dbReference type="EMBL" id="CAA7262292.1"/>
    </source>
</evidence>
<feature type="region of interest" description="Disordered" evidence="1">
    <location>
        <begin position="425"/>
        <end position="475"/>
    </location>
</feature>
<dbReference type="PANTHER" id="PTHR13211">
    <property type="entry name" value="TELOMERASE CAJAL BODY PROTEIN 1"/>
    <property type="match status" value="1"/>
</dbReference>
<proteinExistence type="predicted"/>
<reference evidence="2 3" key="1">
    <citation type="submission" date="2020-01" db="EMBL/GenBank/DDBJ databases">
        <authorList>
            <person name="Gupta K D."/>
        </authorList>
    </citation>
    <scope>NUCLEOTIDE SEQUENCE [LARGE SCALE GENOMIC DNA]</scope>
</reference>
<dbReference type="Proteomes" id="UP000467700">
    <property type="component" value="Unassembled WGS sequence"/>
</dbReference>
<feature type="compositionally biased region" description="Acidic residues" evidence="1">
    <location>
        <begin position="432"/>
        <end position="446"/>
    </location>
</feature>
<dbReference type="Gene3D" id="2.130.10.10">
    <property type="entry name" value="YVTN repeat-like/Quinoprotein amine dehydrogenase"/>
    <property type="match status" value="1"/>
</dbReference>
<keyword evidence="3" id="KW-1185">Reference proteome</keyword>
<gene>
    <name evidence="2" type="ORF">AAE3_LOCUS4409</name>
</gene>
<evidence type="ECO:0000313" key="3">
    <source>
        <dbReference type="Proteomes" id="UP000467700"/>
    </source>
</evidence>
<dbReference type="EMBL" id="CACVBS010000035">
    <property type="protein sequence ID" value="CAA7262292.1"/>
    <property type="molecule type" value="Genomic_DNA"/>
</dbReference>
<protein>
    <recommendedName>
        <fullName evidence="4">WD40 repeat-like protein</fullName>
    </recommendedName>
</protein>
<dbReference type="AlphaFoldDB" id="A0A8S0WPM5"/>
<evidence type="ECO:0008006" key="4">
    <source>
        <dbReference type="Google" id="ProtNLM"/>
    </source>
</evidence>
<organism evidence="2 3">
    <name type="scientific">Cyclocybe aegerita</name>
    <name type="common">Black poplar mushroom</name>
    <name type="synonym">Agrocybe aegerita</name>
    <dbReference type="NCBI Taxonomy" id="1973307"/>
    <lineage>
        <taxon>Eukaryota</taxon>
        <taxon>Fungi</taxon>
        <taxon>Dikarya</taxon>
        <taxon>Basidiomycota</taxon>
        <taxon>Agaricomycotina</taxon>
        <taxon>Agaricomycetes</taxon>
        <taxon>Agaricomycetidae</taxon>
        <taxon>Agaricales</taxon>
        <taxon>Agaricineae</taxon>
        <taxon>Bolbitiaceae</taxon>
        <taxon>Cyclocybe</taxon>
    </lineage>
</organism>
<dbReference type="PANTHER" id="PTHR13211:SF0">
    <property type="entry name" value="TELOMERASE CAJAL BODY PROTEIN 1"/>
    <property type="match status" value="1"/>
</dbReference>
<dbReference type="InterPro" id="IPR015943">
    <property type="entry name" value="WD40/YVTN_repeat-like_dom_sf"/>
</dbReference>
<comment type="caution">
    <text evidence="2">The sequence shown here is derived from an EMBL/GenBank/DDBJ whole genome shotgun (WGS) entry which is preliminary data.</text>
</comment>
<evidence type="ECO:0000256" key="1">
    <source>
        <dbReference type="SAM" id="MobiDB-lite"/>
    </source>
</evidence>